<accession>A0A2V4BZQ3</accession>
<dbReference type="AlphaFoldDB" id="A0A2V4BZQ3"/>
<dbReference type="UniPathway" id="UPA00148">
    <property type="reaction ID" value="UER00236"/>
</dbReference>
<dbReference type="GO" id="GO:0006508">
    <property type="term" value="P:proteolysis"/>
    <property type="evidence" value="ECO:0007669"/>
    <property type="project" value="UniProtKB-KW"/>
</dbReference>
<dbReference type="InterPro" id="IPR045475">
    <property type="entry name" value="iSTAND"/>
</dbReference>
<dbReference type="GO" id="GO:0009236">
    <property type="term" value="P:cobalamin biosynthetic process"/>
    <property type="evidence" value="ECO:0007669"/>
    <property type="project" value="UniProtKB-UniPathway"/>
</dbReference>
<proteinExistence type="predicted"/>
<dbReference type="Proteomes" id="UP000247681">
    <property type="component" value="Unassembled WGS sequence"/>
</dbReference>
<dbReference type="SUPFAM" id="SSF52540">
    <property type="entry name" value="P-loop containing nucleoside triphosphate hydrolases"/>
    <property type="match status" value="1"/>
</dbReference>
<dbReference type="Pfam" id="PF19995">
    <property type="entry name" value="iSTAND"/>
    <property type="match status" value="1"/>
</dbReference>
<dbReference type="RefSeq" id="WP_110347216.1">
    <property type="nucleotide sequence ID" value="NZ_QJHL01000003.1"/>
</dbReference>
<gene>
    <name evidence="2" type="ORF">DMB68_13555</name>
</gene>
<reference evidence="2 3" key="1">
    <citation type="submission" date="2018-05" db="EMBL/GenBank/DDBJ databases">
        <title>Flavobacterium sp. strain IMCC34758, incomplete genome.</title>
        <authorList>
            <person name="Joung Y."/>
        </authorList>
    </citation>
    <scope>NUCLEOTIDE SEQUENCE [LARGE SCALE GENOMIC DNA]</scope>
    <source>
        <strain evidence="2 3">IMCC34758</strain>
    </source>
</reference>
<dbReference type="PROSITE" id="PS51257">
    <property type="entry name" value="PROKAR_LIPOPROTEIN"/>
    <property type="match status" value="1"/>
</dbReference>
<evidence type="ECO:0000313" key="2">
    <source>
        <dbReference type="EMBL" id="PXY44489.1"/>
    </source>
</evidence>
<sequence length="211" mass="24501">MEKFKRALTVSNVLSVIISCIKFTGRFFDVFGNPQKKGRWFIWGDSSSGKSSFVMQLIKEFAKTEKTILVSKEEDLDDENLQDRLKLFQMQDVAKNFSLVDDSLDQLTERLSRRNSAQVVVIDSVSYFFMGYTFEDYLNFRKRFKDKTLVFIGHAKGQNPKTDFEDRIKFDATQKVVVSGYLATNKGRKYGPHATQYVVWQKGYEDLHGHQ</sequence>
<evidence type="ECO:0000313" key="3">
    <source>
        <dbReference type="Proteomes" id="UP000247681"/>
    </source>
</evidence>
<dbReference type="InterPro" id="IPR027417">
    <property type="entry name" value="P-loop_NTPase"/>
</dbReference>
<dbReference type="InterPro" id="IPR003593">
    <property type="entry name" value="AAA+_ATPase"/>
</dbReference>
<dbReference type="EMBL" id="QJHL01000003">
    <property type="protein sequence ID" value="PXY44489.1"/>
    <property type="molecule type" value="Genomic_DNA"/>
</dbReference>
<evidence type="ECO:0000259" key="1">
    <source>
        <dbReference type="SMART" id="SM00382"/>
    </source>
</evidence>
<keyword evidence="2" id="KW-0378">Hydrolase</keyword>
<feature type="domain" description="AAA+ ATPase" evidence="1">
    <location>
        <begin position="36"/>
        <end position="180"/>
    </location>
</feature>
<name>A0A2V4BZQ3_9FLAO</name>
<dbReference type="SMART" id="SM00382">
    <property type="entry name" value="AAA"/>
    <property type="match status" value="1"/>
</dbReference>
<dbReference type="GO" id="GO:0008233">
    <property type="term" value="F:peptidase activity"/>
    <property type="evidence" value="ECO:0007669"/>
    <property type="project" value="UniProtKB-KW"/>
</dbReference>
<keyword evidence="2" id="KW-0645">Protease</keyword>
<protein>
    <submittedName>
        <fullName evidence="2">ATP-dependent serine protease</fullName>
    </submittedName>
</protein>
<dbReference type="OrthoDB" id="796468at2"/>
<keyword evidence="3" id="KW-1185">Reference proteome</keyword>
<dbReference type="Gene3D" id="3.40.50.300">
    <property type="entry name" value="P-loop containing nucleotide triphosphate hydrolases"/>
    <property type="match status" value="1"/>
</dbReference>
<comment type="caution">
    <text evidence="2">The sequence shown here is derived from an EMBL/GenBank/DDBJ whole genome shotgun (WGS) entry which is preliminary data.</text>
</comment>
<organism evidence="2 3">
    <name type="scientific">Flavobacterium hydrophilum</name>
    <dbReference type="NCBI Taxonomy" id="2211445"/>
    <lineage>
        <taxon>Bacteria</taxon>
        <taxon>Pseudomonadati</taxon>
        <taxon>Bacteroidota</taxon>
        <taxon>Flavobacteriia</taxon>
        <taxon>Flavobacteriales</taxon>
        <taxon>Flavobacteriaceae</taxon>
        <taxon>Flavobacterium</taxon>
    </lineage>
</organism>